<evidence type="ECO:0000313" key="1">
    <source>
        <dbReference type="EMBL" id="KAJ8957040.1"/>
    </source>
</evidence>
<dbReference type="AlphaFoldDB" id="A0AAV8Z1F9"/>
<dbReference type="Proteomes" id="UP001162156">
    <property type="component" value="Unassembled WGS sequence"/>
</dbReference>
<keyword evidence="2" id="KW-1185">Reference proteome</keyword>
<organism evidence="1 2">
    <name type="scientific">Rhamnusium bicolor</name>
    <dbReference type="NCBI Taxonomy" id="1586634"/>
    <lineage>
        <taxon>Eukaryota</taxon>
        <taxon>Metazoa</taxon>
        <taxon>Ecdysozoa</taxon>
        <taxon>Arthropoda</taxon>
        <taxon>Hexapoda</taxon>
        <taxon>Insecta</taxon>
        <taxon>Pterygota</taxon>
        <taxon>Neoptera</taxon>
        <taxon>Endopterygota</taxon>
        <taxon>Coleoptera</taxon>
        <taxon>Polyphaga</taxon>
        <taxon>Cucujiformia</taxon>
        <taxon>Chrysomeloidea</taxon>
        <taxon>Cerambycidae</taxon>
        <taxon>Lepturinae</taxon>
        <taxon>Rhagiini</taxon>
        <taxon>Rhamnusium</taxon>
    </lineage>
</organism>
<accession>A0AAV8Z1F9</accession>
<protein>
    <submittedName>
        <fullName evidence="1">Uncharacterized protein</fullName>
    </submittedName>
</protein>
<comment type="caution">
    <text evidence="1">The sequence shown here is derived from an EMBL/GenBank/DDBJ whole genome shotgun (WGS) entry which is preliminary data.</text>
</comment>
<dbReference type="EMBL" id="JANEYF010001800">
    <property type="protein sequence ID" value="KAJ8957040.1"/>
    <property type="molecule type" value="Genomic_DNA"/>
</dbReference>
<evidence type="ECO:0000313" key="2">
    <source>
        <dbReference type="Proteomes" id="UP001162156"/>
    </source>
</evidence>
<sequence>MMQKGKLRCGAFSFDQHCLVGNKKLSFDTPEFLDEYASTLKKKFEEGLADQSDIEEDYKLKKEDECVLSKETLNLNKRNSEHSVKVPGNMEEKRSILKCSENKTYTNAEKLKMNNSLQLDDDNDSLGKEEIVLVCPNNTRQNSIKNNCAEEASVNKASDNTNSILVQKDDNVKVQNEPVSESKNSRSIFSRFRQFTDRFSFSTDKDPKSKNAKLPSIKNNNCSRCTPHKGKKKVESTCCKSLEEVTVRKASTLPKIKTLGVNKKSWKFLALGKEKRRLESWASEAAVDKLSEKNAELDNQSLPSTSQLQSNCASPNFNNVKGGTSQNSRKNEFNDQINIAIVDKNVLGNNVDKCIAKLQEIKNEESLIINEKDSNLI</sequence>
<gene>
    <name evidence="1" type="ORF">NQ314_006617</name>
</gene>
<proteinExistence type="predicted"/>
<name>A0AAV8Z1F9_9CUCU</name>
<reference evidence="1" key="1">
    <citation type="journal article" date="2023" name="Insect Mol. Biol.">
        <title>Genome sequencing provides insights into the evolution of gene families encoding plant cell wall-degrading enzymes in longhorned beetles.</title>
        <authorList>
            <person name="Shin N.R."/>
            <person name="Okamura Y."/>
            <person name="Kirsch R."/>
            <person name="Pauchet Y."/>
        </authorList>
    </citation>
    <scope>NUCLEOTIDE SEQUENCE</scope>
    <source>
        <strain evidence="1">RBIC_L_NR</strain>
    </source>
</reference>